<feature type="domain" description="Big-1" evidence="3">
    <location>
        <begin position="47"/>
        <end position="133"/>
    </location>
</feature>
<evidence type="ECO:0000313" key="5">
    <source>
        <dbReference type="Proteomes" id="UP000034231"/>
    </source>
</evidence>
<sequence length="138" mass="14534">MKTNKLYVWLLLSAFGVVFIGFMAIKVVPSLFVTWTKAAPATKVSLSSSYLIGGNILAKADGLDKCVVNVFVLDANSKGVRGVAVSLSGMGGGELQAVSDNEGKAVFEVTSVEEGQYTLSASIGGVPLDRTLRVTFRN</sequence>
<gene>
    <name evidence="4" type="ORF">US68_C0001G0078</name>
</gene>
<organism evidence="4 5">
    <name type="scientific">Candidatus Shapirobacteria bacterium GW2011_GWE1_38_10</name>
    <dbReference type="NCBI Taxonomy" id="1618488"/>
    <lineage>
        <taxon>Bacteria</taxon>
        <taxon>Candidatus Shapironibacteriota</taxon>
    </lineage>
</organism>
<keyword evidence="2" id="KW-0472">Membrane</keyword>
<evidence type="ECO:0000313" key="4">
    <source>
        <dbReference type="EMBL" id="KKQ50879.1"/>
    </source>
</evidence>
<dbReference type="InterPro" id="IPR008964">
    <property type="entry name" value="Invasin/intimin_cell_adhesion"/>
</dbReference>
<proteinExistence type="inferred from homology"/>
<dbReference type="EMBL" id="LBTX01000001">
    <property type="protein sequence ID" value="KKQ50879.1"/>
    <property type="molecule type" value="Genomic_DNA"/>
</dbReference>
<dbReference type="InterPro" id="IPR013783">
    <property type="entry name" value="Ig-like_fold"/>
</dbReference>
<evidence type="ECO:0000256" key="1">
    <source>
        <dbReference type="ARBA" id="ARBA00010116"/>
    </source>
</evidence>
<comment type="similarity">
    <text evidence="1">Belongs to the intimin/invasin family.</text>
</comment>
<comment type="caution">
    <text evidence="4">The sequence shown here is derived from an EMBL/GenBank/DDBJ whole genome shotgun (WGS) entry which is preliminary data.</text>
</comment>
<dbReference type="InterPro" id="IPR003344">
    <property type="entry name" value="Big_1_dom"/>
</dbReference>
<dbReference type="AlphaFoldDB" id="A0A0G0KNW9"/>
<dbReference type="Proteomes" id="UP000034231">
    <property type="component" value="Unassembled WGS sequence"/>
</dbReference>
<evidence type="ECO:0000259" key="3">
    <source>
        <dbReference type="SMART" id="SM00634"/>
    </source>
</evidence>
<dbReference type="SMART" id="SM00634">
    <property type="entry name" value="BID_1"/>
    <property type="match status" value="1"/>
</dbReference>
<keyword evidence="2" id="KW-0812">Transmembrane</keyword>
<name>A0A0G0KNW9_9BACT</name>
<dbReference type="Pfam" id="PF02369">
    <property type="entry name" value="Big_1"/>
    <property type="match status" value="1"/>
</dbReference>
<dbReference type="SUPFAM" id="SSF49373">
    <property type="entry name" value="Invasin/intimin cell-adhesion fragments"/>
    <property type="match status" value="1"/>
</dbReference>
<dbReference type="Gene3D" id="2.60.40.10">
    <property type="entry name" value="Immunoglobulins"/>
    <property type="match status" value="1"/>
</dbReference>
<protein>
    <recommendedName>
        <fullName evidence="3">Big-1 domain-containing protein</fullName>
    </recommendedName>
</protein>
<feature type="transmembrane region" description="Helical" evidence="2">
    <location>
        <begin position="6"/>
        <end position="28"/>
    </location>
</feature>
<reference evidence="4 5" key="1">
    <citation type="journal article" date="2015" name="Nature">
        <title>rRNA introns, odd ribosomes, and small enigmatic genomes across a large radiation of phyla.</title>
        <authorList>
            <person name="Brown C.T."/>
            <person name="Hug L.A."/>
            <person name="Thomas B.C."/>
            <person name="Sharon I."/>
            <person name="Castelle C.J."/>
            <person name="Singh A."/>
            <person name="Wilkins M.J."/>
            <person name="Williams K.H."/>
            <person name="Banfield J.F."/>
        </authorList>
    </citation>
    <scope>NUCLEOTIDE SEQUENCE [LARGE SCALE GENOMIC DNA]</scope>
</reference>
<accession>A0A0G0KNW9</accession>
<evidence type="ECO:0000256" key="2">
    <source>
        <dbReference type="SAM" id="Phobius"/>
    </source>
</evidence>
<keyword evidence="2" id="KW-1133">Transmembrane helix</keyword>